<comment type="caution">
    <text evidence="5">The sequence shown here is derived from an EMBL/GenBank/DDBJ whole genome shotgun (WGS) entry which is preliminary data.</text>
</comment>
<name>A0ABP0KMQ2_9DINO</name>
<dbReference type="PROSITE" id="PS00107">
    <property type="entry name" value="PROTEIN_KINASE_ATP"/>
    <property type="match status" value="1"/>
</dbReference>
<keyword evidence="1" id="KW-0067">ATP-binding</keyword>
<feature type="domain" description="Cyclic nucleotide-binding" evidence="4">
    <location>
        <begin position="376"/>
        <end position="473"/>
    </location>
</feature>
<dbReference type="SMART" id="SM00220">
    <property type="entry name" value="S_TKc"/>
    <property type="match status" value="1"/>
</dbReference>
<protein>
    <submittedName>
        <fullName evidence="5">cGMP-dependent protein kinase</fullName>
    </submittedName>
</protein>
<keyword evidence="5" id="KW-0418">Kinase</keyword>
<feature type="domain" description="Cyclic nucleotide-binding" evidence="4">
    <location>
        <begin position="650"/>
        <end position="762"/>
    </location>
</feature>
<dbReference type="InterPro" id="IPR018490">
    <property type="entry name" value="cNMP-bd_dom_sf"/>
</dbReference>
<proteinExistence type="predicted"/>
<dbReference type="Gene3D" id="2.60.120.10">
    <property type="entry name" value="Jelly Rolls"/>
    <property type="match status" value="3"/>
</dbReference>
<dbReference type="SMART" id="SM00100">
    <property type="entry name" value="cNMP"/>
    <property type="match status" value="3"/>
</dbReference>
<evidence type="ECO:0000256" key="1">
    <source>
        <dbReference type="PROSITE-ProRule" id="PRU10141"/>
    </source>
</evidence>
<evidence type="ECO:0000259" key="4">
    <source>
        <dbReference type="PROSITE" id="PS50042"/>
    </source>
</evidence>
<dbReference type="PANTHER" id="PTHR11635">
    <property type="entry name" value="CAMP-DEPENDENT PROTEIN KINASE REGULATORY CHAIN"/>
    <property type="match status" value="1"/>
</dbReference>
<dbReference type="InterPro" id="IPR011009">
    <property type="entry name" value="Kinase-like_dom_sf"/>
</dbReference>
<gene>
    <name evidence="5" type="ORF">SCF082_LOCUS18070</name>
</gene>
<evidence type="ECO:0000313" key="5">
    <source>
        <dbReference type="EMBL" id="CAK9027769.1"/>
    </source>
</evidence>
<sequence length="934" mass="103685">MVSHGKRHGSEISEFLADVLTAWDIPSLEAGCFSDSLKRDVDIVLSQIASSTEARQEGVLKVLQTLVGRRLLICPEASPIPIYKYHEHDLVPVAEKVPAPYEVHFVSIELVGSQGQMTQVPDSDLDAAAVLELVGSGNIADIKEEFFQHGHEELRKALMAWLQETPNVQVHSEHKLIDKSRVACTIAGMEVDVLLALAPQHLSADDVRMLKPGVWVKSYSLNLQKTRWVATQEPIVRDATRLLKLWARTVFDAEANEDEEELVKINTYALTLLLAALHRSCLGVSALELCTRVWRVLSSLRFDLLAVVSLMQTSLPGSHVYMVLACALIMGGLFGLIFGVMDVEAVGTGQLDSFPQPTFFQSHTQHRLEFLSKVKLFQRLPEDQHNLLASACEEITYEDGEVIIRQGDQGHEFFIIKDGEAEVFISQKKQATLKVGDHFGENALLRDEPRTATIKAAGRLKALKITRAQFVELGLREKLDFPQRKAVGGMVHNIEVKEPTPKTESDRILISNALKANENLQSVVDLDIPRIKAICDIAWREDVAKDTKLISEGDLNADYFYIVQSGSFNVFMGDTSMAEGKAAKPVTSIGPGGSFGELALLYFAPRAATVQAADDSKVWVIDRGNFKKIMAKSSDEREAEYLKYLEKVDILSPLKKEEKAALAKCLTEFTFVKGDIIFQQGDTGDAFYLLVDGTVELLKDDKAFQRQQGVPDKAKWFGERALLKNEPRAATVKVVSTSVRTLMVDKQSFDMLLGPLEELKKRGKSGPGSKLQDGKNDATELDLSRFGKIKRKDLKVLGLLGCGGFGAVELVEHQTTNETYALKALSKGFLVKSGMQQSVMSEKNVQLMCDSTFIVKVFETFNSDTQLFFLLELALGGELYATYHKKGLFGKEGQSYHWQDVYNLWHPRLLCPRADCLCGPHLSSGLVDFGNPHL</sequence>
<feature type="binding site" evidence="1">
    <location>
        <position position="823"/>
    </location>
    <ligand>
        <name>ATP</name>
        <dbReference type="ChEBI" id="CHEBI:30616"/>
    </ligand>
</feature>
<dbReference type="InterPro" id="IPR017441">
    <property type="entry name" value="Protein_kinase_ATP_BS"/>
</dbReference>
<dbReference type="PROSITE" id="PS50011">
    <property type="entry name" value="PROTEIN_KINASE_DOM"/>
    <property type="match status" value="1"/>
</dbReference>
<dbReference type="Proteomes" id="UP001642464">
    <property type="component" value="Unassembled WGS sequence"/>
</dbReference>
<feature type="domain" description="Protein kinase" evidence="3">
    <location>
        <begin position="794"/>
        <end position="934"/>
    </location>
</feature>
<dbReference type="EMBL" id="CAXAMM010012036">
    <property type="protein sequence ID" value="CAK9027769.1"/>
    <property type="molecule type" value="Genomic_DNA"/>
</dbReference>
<dbReference type="SUPFAM" id="SSF56112">
    <property type="entry name" value="Protein kinase-like (PK-like)"/>
    <property type="match status" value="1"/>
</dbReference>
<dbReference type="InterPro" id="IPR018488">
    <property type="entry name" value="cNMP-bd_CS"/>
</dbReference>
<evidence type="ECO:0000256" key="2">
    <source>
        <dbReference type="SAM" id="Phobius"/>
    </source>
</evidence>
<accession>A0ABP0KMQ2</accession>
<dbReference type="InterPro" id="IPR050503">
    <property type="entry name" value="cAMP-dep_PK_reg_su-like"/>
</dbReference>
<evidence type="ECO:0000313" key="6">
    <source>
        <dbReference type="Proteomes" id="UP001642464"/>
    </source>
</evidence>
<dbReference type="GO" id="GO:0016301">
    <property type="term" value="F:kinase activity"/>
    <property type="evidence" value="ECO:0007669"/>
    <property type="project" value="UniProtKB-KW"/>
</dbReference>
<dbReference type="InterPro" id="IPR000719">
    <property type="entry name" value="Prot_kinase_dom"/>
</dbReference>
<dbReference type="PROSITE" id="PS00889">
    <property type="entry name" value="CNMP_BINDING_2"/>
    <property type="match status" value="3"/>
</dbReference>
<dbReference type="Pfam" id="PF00069">
    <property type="entry name" value="Pkinase"/>
    <property type="match status" value="1"/>
</dbReference>
<dbReference type="InterPro" id="IPR014710">
    <property type="entry name" value="RmlC-like_jellyroll"/>
</dbReference>
<dbReference type="Pfam" id="PF00027">
    <property type="entry name" value="cNMP_binding"/>
    <property type="match status" value="3"/>
</dbReference>
<keyword evidence="2" id="KW-0812">Transmembrane</keyword>
<keyword evidence="2" id="KW-1133">Transmembrane helix</keyword>
<feature type="domain" description="Cyclic nucleotide-binding" evidence="4">
    <location>
        <begin position="557"/>
        <end position="647"/>
    </location>
</feature>
<dbReference type="PANTHER" id="PTHR11635:SF152">
    <property type="entry name" value="CAMP-DEPENDENT PROTEIN KINASE TYPE I REGULATORY SUBUNIT-RELATED"/>
    <property type="match status" value="1"/>
</dbReference>
<dbReference type="CDD" id="cd00038">
    <property type="entry name" value="CAP_ED"/>
    <property type="match status" value="3"/>
</dbReference>
<dbReference type="SUPFAM" id="SSF51206">
    <property type="entry name" value="cAMP-binding domain-like"/>
    <property type="match status" value="3"/>
</dbReference>
<keyword evidence="1" id="KW-0547">Nucleotide-binding</keyword>
<dbReference type="PRINTS" id="PR00103">
    <property type="entry name" value="CAMPKINASE"/>
</dbReference>
<feature type="transmembrane region" description="Helical" evidence="2">
    <location>
        <begin position="320"/>
        <end position="341"/>
    </location>
</feature>
<organism evidence="5 6">
    <name type="scientific">Durusdinium trenchii</name>
    <dbReference type="NCBI Taxonomy" id="1381693"/>
    <lineage>
        <taxon>Eukaryota</taxon>
        <taxon>Sar</taxon>
        <taxon>Alveolata</taxon>
        <taxon>Dinophyceae</taxon>
        <taxon>Suessiales</taxon>
        <taxon>Symbiodiniaceae</taxon>
        <taxon>Durusdinium</taxon>
    </lineage>
</organism>
<dbReference type="InterPro" id="IPR000595">
    <property type="entry name" value="cNMP-bd_dom"/>
</dbReference>
<evidence type="ECO:0000259" key="3">
    <source>
        <dbReference type="PROSITE" id="PS50011"/>
    </source>
</evidence>
<reference evidence="5 6" key="1">
    <citation type="submission" date="2024-02" db="EMBL/GenBank/DDBJ databases">
        <authorList>
            <person name="Chen Y."/>
            <person name="Shah S."/>
            <person name="Dougan E. K."/>
            <person name="Thang M."/>
            <person name="Chan C."/>
        </authorList>
    </citation>
    <scope>NUCLEOTIDE SEQUENCE [LARGE SCALE GENOMIC DNA]</scope>
</reference>
<dbReference type="PROSITE" id="PS00888">
    <property type="entry name" value="CNMP_BINDING_1"/>
    <property type="match status" value="1"/>
</dbReference>
<dbReference type="Gene3D" id="3.30.200.20">
    <property type="entry name" value="Phosphorylase Kinase, domain 1"/>
    <property type="match status" value="1"/>
</dbReference>
<keyword evidence="6" id="KW-1185">Reference proteome</keyword>
<keyword evidence="5" id="KW-0808">Transferase</keyword>
<dbReference type="PROSITE" id="PS50042">
    <property type="entry name" value="CNMP_BINDING_3"/>
    <property type="match status" value="3"/>
</dbReference>
<keyword evidence="2" id="KW-0472">Membrane</keyword>